<gene>
    <name evidence="2" type="ORF">DPMN_187129</name>
</gene>
<dbReference type="EMBL" id="JAIWYP010000010">
    <property type="protein sequence ID" value="KAH3752508.1"/>
    <property type="molecule type" value="Genomic_DNA"/>
</dbReference>
<protein>
    <recommendedName>
        <fullName evidence="1">Alpha-2-macroglobulin bait region domain-containing protein</fullName>
    </recommendedName>
</protein>
<evidence type="ECO:0000259" key="1">
    <source>
        <dbReference type="Pfam" id="PF07703"/>
    </source>
</evidence>
<sequence>MSLPMKLELQPHKVMVRPGDSVNMTVKGPSGMWVGFNVIDKALLLLNNDNVLEEDKVLIMCFNS</sequence>
<proteinExistence type="predicted"/>
<dbReference type="Gene3D" id="6.20.50.160">
    <property type="match status" value="1"/>
</dbReference>
<keyword evidence="3" id="KW-1185">Reference proteome</keyword>
<dbReference type="Proteomes" id="UP000828390">
    <property type="component" value="Unassembled WGS sequence"/>
</dbReference>
<evidence type="ECO:0000313" key="2">
    <source>
        <dbReference type="EMBL" id="KAH3752508.1"/>
    </source>
</evidence>
<accession>A0A9D4DP45</accession>
<comment type="caution">
    <text evidence="2">The sequence shown here is derived from an EMBL/GenBank/DDBJ whole genome shotgun (WGS) entry which is preliminary data.</text>
</comment>
<dbReference type="AlphaFoldDB" id="A0A9D4DP45"/>
<feature type="domain" description="Alpha-2-macroglobulin bait region" evidence="1">
    <location>
        <begin position="6"/>
        <end position="46"/>
    </location>
</feature>
<reference evidence="2" key="2">
    <citation type="submission" date="2020-11" db="EMBL/GenBank/DDBJ databases">
        <authorList>
            <person name="McCartney M.A."/>
            <person name="Auch B."/>
            <person name="Kono T."/>
            <person name="Mallez S."/>
            <person name="Becker A."/>
            <person name="Gohl D.M."/>
            <person name="Silverstein K.A.T."/>
            <person name="Koren S."/>
            <person name="Bechman K.B."/>
            <person name="Herman A."/>
            <person name="Abrahante J.E."/>
            <person name="Garbe J."/>
        </authorList>
    </citation>
    <scope>NUCLEOTIDE SEQUENCE</scope>
    <source>
        <strain evidence="2">Duluth1</strain>
        <tissue evidence="2">Whole animal</tissue>
    </source>
</reference>
<organism evidence="2 3">
    <name type="scientific">Dreissena polymorpha</name>
    <name type="common">Zebra mussel</name>
    <name type="synonym">Mytilus polymorpha</name>
    <dbReference type="NCBI Taxonomy" id="45954"/>
    <lineage>
        <taxon>Eukaryota</taxon>
        <taxon>Metazoa</taxon>
        <taxon>Spiralia</taxon>
        <taxon>Lophotrochozoa</taxon>
        <taxon>Mollusca</taxon>
        <taxon>Bivalvia</taxon>
        <taxon>Autobranchia</taxon>
        <taxon>Heteroconchia</taxon>
        <taxon>Euheterodonta</taxon>
        <taxon>Imparidentia</taxon>
        <taxon>Neoheterodontei</taxon>
        <taxon>Myida</taxon>
        <taxon>Dreissenoidea</taxon>
        <taxon>Dreissenidae</taxon>
        <taxon>Dreissena</taxon>
    </lineage>
</organism>
<evidence type="ECO:0000313" key="3">
    <source>
        <dbReference type="Proteomes" id="UP000828390"/>
    </source>
</evidence>
<name>A0A9D4DP45_DREPO</name>
<dbReference type="Pfam" id="PF07703">
    <property type="entry name" value="A2M_BRD"/>
    <property type="match status" value="1"/>
</dbReference>
<reference evidence="2" key="1">
    <citation type="journal article" date="2019" name="bioRxiv">
        <title>The Genome of the Zebra Mussel, Dreissena polymorpha: A Resource for Invasive Species Research.</title>
        <authorList>
            <person name="McCartney M.A."/>
            <person name="Auch B."/>
            <person name="Kono T."/>
            <person name="Mallez S."/>
            <person name="Zhang Y."/>
            <person name="Obille A."/>
            <person name="Becker A."/>
            <person name="Abrahante J.E."/>
            <person name="Garbe J."/>
            <person name="Badalamenti J.P."/>
            <person name="Herman A."/>
            <person name="Mangelson H."/>
            <person name="Liachko I."/>
            <person name="Sullivan S."/>
            <person name="Sone E.D."/>
            <person name="Koren S."/>
            <person name="Silverstein K.A.T."/>
            <person name="Beckman K.B."/>
            <person name="Gohl D.M."/>
        </authorList>
    </citation>
    <scope>NUCLEOTIDE SEQUENCE</scope>
    <source>
        <strain evidence="2">Duluth1</strain>
        <tissue evidence="2">Whole animal</tissue>
    </source>
</reference>
<dbReference type="InterPro" id="IPR011625">
    <property type="entry name" value="A2M_N_BRD"/>
</dbReference>